<dbReference type="PANTHER" id="PTHR43422">
    <property type="entry name" value="THIAMINE THIAZOLE SYNTHASE"/>
    <property type="match status" value="1"/>
</dbReference>
<dbReference type="Proteomes" id="UP000225108">
    <property type="component" value="Unassembled WGS sequence"/>
</dbReference>
<dbReference type="Gene3D" id="3.50.50.60">
    <property type="entry name" value="FAD/NAD(P)-binding domain"/>
    <property type="match status" value="1"/>
</dbReference>
<evidence type="ECO:0000313" key="3">
    <source>
        <dbReference type="Proteomes" id="UP000225108"/>
    </source>
</evidence>
<dbReference type="EMBL" id="PEBD01000011">
    <property type="protein sequence ID" value="PHV64900.1"/>
    <property type="molecule type" value="Genomic_DNA"/>
</dbReference>
<accession>A0A2G3PGI0</accession>
<feature type="domain" description="FAD-binding" evidence="1">
    <location>
        <begin position="21"/>
        <end position="366"/>
    </location>
</feature>
<organism evidence="2 3">
    <name type="scientific">Williamsia marianensis</name>
    <dbReference type="NCBI Taxonomy" id="85044"/>
    <lineage>
        <taxon>Bacteria</taxon>
        <taxon>Bacillati</taxon>
        <taxon>Actinomycetota</taxon>
        <taxon>Actinomycetes</taxon>
        <taxon>Mycobacteriales</taxon>
        <taxon>Nocardiaceae</taxon>
        <taxon>Williamsia</taxon>
    </lineage>
</organism>
<gene>
    <name evidence="2" type="ORF">CSW57_21790</name>
</gene>
<dbReference type="PANTHER" id="PTHR43422:SF3">
    <property type="entry name" value="THIAMINE THIAZOLE SYNTHASE"/>
    <property type="match status" value="1"/>
</dbReference>
<dbReference type="InterPro" id="IPR002938">
    <property type="entry name" value="FAD-bd"/>
</dbReference>
<name>A0A2G3PGI0_WILMA</name>
<dbReference type="Pfam" id="PF01494">
    <property type="entry name" value="FAD_binding_3"/>
    <property type="match status" value="1"/>
</dbReference>
<dbReference type="GO" id="GO:0071949">
    <property type="term" value="F:FAD binding"/>
    <property type="evidence" value="ECO:0007669"/>
    <property type="project" value="InterPro"/>
</dbReference>
<dbReference type="RefSeq" id="WP_099384742.1">
    <property type="nucleotide sequence ID" value="NZ_PEBD01000011.1"/>
</dbReference>
<dbReference type="AlphaFoldDB" id="A0A2G3PGI0"/>
<dbReference type="SUPFAM" id="SSF51905">
    <property type="entry name" value="FAD/NAD(P)-binding domain"/>
    <property type="match status" value="1"/>
</dbReference>
<proteinExistence type="predicted"/>
<sequence length="476" mass="52071">MTSQPTAAGGTETATKFGRAIVIGGSIAGCLAAAAVAEHFEEVLIVDRDEFPDTPQQRNGVAQGAHFHALLAAGRQAIDELLPGFSEKALEGGAADLDSTGDVMRLDRIGWSPRFPSRLRFLMASRPLIEWAVRDRAQAIANVRFRTKSPVAGLVGTEGKVTGIRLDGETGEVIEGDLVIDASGRRSIGPDWLAEIGYPKPVETVVNAHWGYASTFLNVPEDWDPGFQALACVPVGDDARTPEAARRAMAMWVVEGERRWILTVQGSAGDYPPRKEADLKEFVSKIGVPELDKALDSVEFPGRIQIWRDTTNRLRDFAGLDERPENFLAIGDAWSAFNPVYGQGMTIAALDARALAQQINEQLSEKPGDLGGLAGRYYAATDKVVQFCWNSSTALDYRIPGVEVTVDGEPRTPDESAADLGFSDRLAVWASLDEDRYVKYRETTQLLRSNDWLKADEVVNEIKENWDELGARIQAR</sequence>
<protein>
    <recommendedName>
        <fullName evidence="1">FAD-binding domain-containing protein</fullName>
    </recommendedName>
</protein>
<comment type="caution">
    <text evidence="2">The sequence shown here is derived from an EMBL/GenBank/DDBJ whole genome shotgun (WGS) entry which is preliminary data.</text>
</comment>
<evidence type="ECO:0000259" key="1">
    <source>
        <dbReference type="Pfam" id="PF01494"/>
    </source>
</evidence>
<evidence type="ECO:0000313" key="2">
    <source>
        <dbReference type="EMBL" id="PHV64900.1"/>
    </source>
</evidence>
<reference evidence="2 3" key="1">
    <citation type="submission" date="2017-10" db="EMBL/GenBank/DDBJ databases">
        <title>The draft genome sequence of Williamsia sp. BULT 1.1 isolated from the semi-arid grassland soils from South Africa.</title>
        <authorList>
            <person name="Kabwe M.H."/>
            <person name="Govender N."/>
            <person name="Mutseka Lunga P."/>
            <person name="Vikram S."/>
            <person name="Makhalanyane T.P."/>
        </authorList>
    </citation>
    <scope>NUCLEOTIDE SEQUENCE [LARGE SCALE GENOMIC DNA]</scope>
    <source>
        <strain evidence="2 3">BULT 1.1</strain>
    </source>
</reference>
<dbReference type="InterPro" id="IPR036188">
    <property type="entry name" value="FAD/NAD-bd_sf"/>
</dbReference>